<dbReference type="InterPro" id="IPR018260">
    <property type="entry name" value="Ribosomal_uL22_CS"/>
</dbReference>
<accession>E0TJ42</accession>
<dbReference type="EMBL" id="CP002161">
    <property type="protein sequence ID" value="ADM89819.1"/>
    <property type="molecule type" value="Genomic_DNA"/>
</dbReference>
<evidence type="ECO:0000256" key="1">
    <source>
        <dbReference type="ARBA" id="ARBA00009451"/>
    </source>
</evidence>
<reference evidence="7 8" key="1">
    <citation type="journal article" date="2010" name="Genome Biol. Evol.">
        <title>Functional convergence in reduced genomes of bacterial symbionts spanning 200 My of evolution.</title>
        <authorList>
            <person name="McCutcheon J.P."/>
            <person name="Moran N.A."/>
        </authorList>
    </citation>
    <scope>NUCLEOTIDE SEQUENCE [LARGE SCALE GENOMIC DNA]</scope>
    <source>
        <strain evidence="7 8">CARI</strain>
    </source>
</reference>
<evidence type="ECO:0000256" key="5">
    <source>
        <dbReference type="RuleBase" id="RU004006"/>
    </source>
</evidence>
<evidence type="ECO:0000256" key="6">
    <source>
        <dbReference type="RuleBase" id="RU004008"/>
    </source>
</evidence>
<dbReference type="PROSITE" id="PS00464">
    <property type="entry name" value="RIBOSOMAL_L22"/>
    <property type="match status" value="1"/>
</dbReference>
<proteinExistence type="inferred from homology"/>
<dbReference type="HOGENOM" id="CLU_083987_3_3_4"/>
<dbReference type="PANTHER" id="PTHR13501">
    <property type="entry name" value="CHLOROPLAST 50S RIBOSOMAL PROTEIN L22-RELATED"/>
    <property type="match status" value="1"/>
</dbReference>
<evidence type="ECO:0000256" key="2">
    <source>
        <dbReference type="ARBA" id="ARBA00022980"/>
    </source>
</evidence>
<keyword evidence="2 4" id="KW-0689">Ribosomal protein</keyword>
<protein>
    <recommendedName>
        <fullName evidence="6">50S ribosomal protein L22</fullName>
    </recommendedName>
</protein>
<dbReference type="GO" id="GO:0019843">
    <property type="term" value="F:rRNA binding"/>
    <property type="evidence" value="ECO:0007669"/>
    <property type="project" value="UniProtKB-KW"/>
</dbReference>
<sequence length="108" mass="12796">MEIKTKLLNARISAFKIRSLINLIRNEYLLNAINILKFINKKGSYILLKLLKNIVNNVKNKNLKNLIKLKIYKISAEKGKIIKKIFYRAKGRSDFIHKRFSNIFIYLK</sequence>
<evidence type="ECO:0000313" key="7">
    <source>
        <dbReference type="EMBL" id="ADM89819.1"/>
    </source>
</evidence>
<comment type="subunit">
    <text evidence="5">Part of the 50S ribosomal subunit.</text>
</comment>
<keyword evidence="8" id="KW-1185">Reference proteome</keyword>
<dbReference type="GO" id="GO:0006412">
    <property type="term" value="P:translation"/>
    <property type="evidence" value="ECO:0007669"/>
    <property type="project" value="InterPro"/>
</dbReference>
<gene>
    <name evidence="7" type="primary">rplV</name>
    <name evidence="7" type="ordered locus">ZICARI_215</name>
</gene>
<dbReference type="KEGG" id="zin:ZICARI_215"/>
<dbReference type="SUPFAM" id="SSF54843">
    <property type="entry name" value="Ribosomal protein L22"/>
    <property type="match status" value="1"/>
</dbReference>
<evidence type="ECO:0000256" key="4">
    <source>
        <dbReference type="RuleBase" id="RU004005"/>
    </source>
</evidence>
<dbReference type="Gene3D" id="3.90.470.10">
    <property type="entry name" value="Ribosomal protein L22/L17"/>
    <property type="match status" value="1"/>
</dbReference>
<keyword evidence="5" id="KW-0694">RNA-binding</keyword>
<dbReference type="InterPro" id="IPR036394">
    <property type="entry name" value="Ribosomal_uL22_sf"/>
</dbReference>
<reference key="2">
    <citation type="submission" date="2010-08" db="EMBL/GenBank/DDBJ databases">
        <title>Functional convergence in reduced genomes of bacterial symbionts spanning 200 million years of evolution.</title>
        <authorList>
            <person name="McCutcheon J.P."/>
            <person name="Moran N.A."/>
        </authorList>
    </citation>
    <scope>NUCLEOTIDE SEQUENCE</scope>
    <source>
        <strain>CARI</strain>
    </source>
</reference>
<dbReference type="InterPro" id="IPR001063">
    <property type="entry name" value="Ribosomal_uL22"/>
</dbReference>
<dbReference type="InterPro" id="IPR047867">
    <property type="entry name" value="Ribosomal_uL22_bac/org-type"/>
</dbReference>
<organism evidence="7 8">
    <name type="scientific">Zinderia insecticola (strain CARI)</name>
    <dbReference type="NCBI Taxonomy" id="871271"/>
    <lineage>
        <taxon>Bacteria</taxon>
        <taxon>Pseudomonadati</taxon>
        <taxon>Pseudomonadota</taxon>
        <taxon>Betaproteobacteria</taxon>
        <taxon>Burkholderiales</taxon>
        <taxon>Oxalobacteraceae</taxon>
        <taxon>Candidatus Zinderia</taxon>
    </lineage>
</organism>
<comment type="function">
    <text evidence="6">This protein binds specifically to 23S rRNA; its binding is stimulated by other ribosomal proteins, e.g., L4, L17, and L20. It is important during the early stages of 50S assembly. It makes multiple contacts with different domains of the 23S rRNA in the assembled 50S subunit and ribosome.</text>
</comment>
<dbReference type="STRING" id="871271.ZICARI_215"/>
<comment type="similarity">
    <text evidence="1 4">Belongs to the universal ribosomal protein uL22 family.</text>
</comment>
<dbReference type="AlphaFoldDB" id="E0TJ42"/>
<dbReference type="GO" id="GO:0022625">
    <property type="term" value="C:cytosolic large ribosomal subunit"/>
    <property type="evidence" value="ECO:0007669"/>
    <property type="project" value="TreeGrafter"/>
</dbReference>
<dbReference type="Proteomes" id="UP000001303">
    <property type="component" value="Chromosome"/>
</dbReference>
<dbReference type="Pfam" id="PF00237">
    <property type="entry name" value="Ribosomal_L22"/>
    <property type="match status" value="1"/>
</dbReference>
<evidence type="ECO:0000256" key="3">
    <source>
        <dbReference type="ARBA" id="ARBA00023274"/>
    </source>
</evidence>
<name>E0TJ42_ZINIC</name>
<keyword evidence="5" id="KW-0699">rRNA-binding</keyword>
<evidence type="ECO:0000313" key="8">
    <source>
        <dbReference type="Proteomes" id="UP000001303"/>
    </source>
</evidence>
<dbReference type="PANTHER" id="PTHR13501:SF8">
    <property type="entry name" value="LARGE RIBOSOMAL SUBUNIT PROTEIN UL22M"/>
    <property type="match status" value="1"/>
</dbReference>
<dbReference type="GO" id="GO:0003735">
    <property type="term" value="F:structural constituent of ribosome"/>
    <property type="evidence" value="ECO:0007669"/>
    <property type="project" value="InterPro"/>
</dbReference>
<keyword evidence="3 4" id="KW-0687">Ribonucleoprotein</keyword>